<dbReference type="InterPro" id="IPR043143">
    <property type="entry name" value="Mal/L-sulf/L-lact_DH-like_NADP"/>
</dbReference>
<sequence>MQHENGKIIIAPDELQQKILEILMKYGVKQKDAKIVADTIVEAEMRGVKSHGINMLPAYLRRIKDGGINIKVEPTIIKEKDFITLIDANGGFGQVAGEMATKIAIEKARKYSLSWIGVRNSNHCGMLAYYTEKIAHAGLIGIMLVNANPTVAPYGGMEAVLGTNPISVSIPTKNIPIILDMATSSVAKAKIYRAKELNEKINPEWAIDENGYPTDDPSKAINGVLTPLGGPKGFGLAIIVDVIAGILNNSGFSHYVTSVHKDTTKSQNAGLTIISVSLESFLELETYYQKVNELINLIKASKPRPGFDTIYLPGEIEAMNREKAIKKGLEIDENILNAAFESR</sequence>
<gene>
    <name evidence="3" type="ORF">TSYNT_7167</name>
</gene>
<dbReference type="PANTHER" id="PTHR11091:SF0">
    <property type="entry name" value="MALATE DEHYDROGENASE"/>
    <property type="match status" value="1"/>
</dbReference>
<dbReference type="STRING" id="224999.GCA_001485475_01164"/>
<dbReference type="Pfam" id="PF02615">
    <property type="entry name" value="Ldh_2"/>
    <property type="match status" value="1"/>
</dbReference>
<dbReference type="Gene3D" id="1.10.1530.10">
    <property type="match status" value="1"/>
</dbReference>
<keyword evidence="2" id="KW-0560">Oxidoreductase</keyword>
<dbReference type="GO" id="GO:0016491">
    <property type="term" value="F:oxidoreductase activity"/>
    <property type="evidence" value="ECO:0007669"/>
    <property type="project" value="UniProtKB-KW"/>
</dbReference>
<evidence type="ECO:0000256" key="1">
    <source>
        <dbReference type="ARBA" id="ARBA00006056"/>
    </source>
</evidence>
<organism evidence="3">
    <name type="scientific">Tepidanaerobacter syntrophicus</name>
    <dbReference type="NCBI Taxonomy" id="224999"/>
    <lineage>
        <taxon>Bacteria</taxon>
        <taxon>Bacillati</taxon>
        <taxon>Bacillota</taxon>
        <taxon>Clostridia</taxon>
        <taxon>Thermosediminibacterales</taxon>
        <taxon>Tepidanaerobacteraceae</taxon>
        <taxon>Tepidanaerobacter</taxon>
    </lineage>
</organism>
<proteinExistence type="inferred from homology"/>
<dbReference type="RefSeq" id="WP_059032560.1">
    <property type="nucleotide sequence ID" value="NZ_BSDN01000002.1"/>
</dbReference>
<dbReference type="PANTHER" id="PTHR11091">
    <property type="entry name" value="OXIDOREDUCTASE-RELATED"/>
    <property type="match status" value="1"/>
</dbReference>
<keyword evidence="4" id="KW-1185">Reference proteome</keyword>
<dbReference type="InterPro" id="IPR043144">
    <property type="entry name" value="Mal/L-sulf/L-lact_DH-like_ah"/>
</dbReference>
<protein>
    <submittedName>
        <fullName evidence="3">L-2-hydroxycarboxylate dehydrogenase</fullName>
    </submittedName>
</protein>
<evidence type="ECO:0000256" key="2">
    <source>
        <dbReference type="ARBA" id="ARBA00023002"/>
    </source>
</evidence>
<dbReference type="InterPro" id="IPR003767">
    <property type="entry name" value="Malate/L-lactate_DH-like"/>
</dbReference>
<comment type="similarity">
    <text evidence="1">Belongs to the LDH2/MDH2 oxidoreductase family.</text>
</comment>
<dbReference type="AlphaFoldDB" id="A0A0U9HEM9"/>
<accession>A0A0U9HEM9</accession>
<dbReference type="EMBL" id="DF977001">
    <property type="protein sequence ID" value="GAQ25149.1"/>
    <property type="molecule type" value="Genomic_DNA"/>
</dbReference>
<name>A0A0U9HEM9_9FIRM</name>
<dbReference type="SUPFAM" id="SSF89733">
    <property type="entry name" value="L-sulfolactate dehydrogenase-like"/>
    <property type="match status" value="1"/>
</dbReference>
<evidence type="ECO:0000313" key="4">
    <source>
        <dbReference type="Proteomes" id="UP000062160"/>
    </source>
</evidence>
<dbReference type="OrthoDB" id="9769447at2"/>
<evidence type="ECO:0000313" key="3">
    <source>
        <dbReference type="EMBL" id="GAQ25149.1"/>
    </source>
</evidence>
<reference evidence="3" key="1">
    <citation type="journal article" date="2016" name="Genome Announc.">
        <title>Draft Genome Sequence of the Syntrophic Lactate-Degrading Bacterium Tepidanaerobacter syntrophicus JLT.</title>
        <authorList>
            <person name="Matsuura N."/>
            <person name="Ohashi A."/>
            <person name="Tourlousse D.M."/>
            <person name="Sekiguchi Y."/>
        </authorList>
    </citation>
    <scope>NUCLEOTIDE SEQUENCE [LARGE SCALE GENOMIC DNA]</scope>
    <source>
        <strain evidence="3">JL</strain>
    </source>
</reference>
<dbReference type="InterPro" id="IPR036111">
    <property type="entry name" value="Mal/L-sulfo/L-lacto_DH-like_sf"/>
</dbReference>
<dbReference type="Gene3D" id="3.30.1370.60">
    <property type="entry name" value="Hypothetical oxidoreductase yiak, domain 2"/>
    <property type="match status" value="1"/>
</dbReference>
<dbReference type="Proteomes" id="UP000062160">
    <property type="component" value="Unassembled WGS sequence"/>
</dbReference>